<accession>A0A0M3JLF1</accession>
<protein>
    <submittedName>
        <fullName evidence="2">PH domain-containing protein</fullName>
    </submittedName>
</protein>
<sequence length="59" mass="6839">LKNSWKLVTTGKEYIFSCRDKASKLEWVDHMRRRISGSPPTQDERRLVRDTLCGISGES</sequence>
<feature type="domain" description="PH" evidence="1">
    <location>
        <begin position="1"/>
        <end position="36"/>
    </location>
</feature>
<evidence type="ECO:0000259" key="1">
    <source>
        <dbReference type="PROSITE" id="PS50003"/>
    </source>
</evidence>
<dbReference type="PROSITE" id="PS50003">
    <property type="entry name" value="PH_DOMAIN"/>
    <property type="match status" value="1"/>
</dbReference>
<dbReference type="AlphaFoldDB" id="A0A0M3JLF1"/>
<dbReference type="WBParaSite" id="ASIM_0000848201-mRNA-1">
    <property type="protein sequence ID" value="ASIM_0000848201-mRNA-1"/>
    <property type="gene ID" value="ASIM_0000848201"/>
</dbReference>
<name>A0A0M3JLF1_ANISI</name>
<organism evidence="2">
    <name type="scientific">Anisakis simplex</name>
    <name type="common">Herring worm</name>
    <dbReference type="NCBI Taxonomy" id="6269"/>
    <lineage>
        <taxon>Eukaryota</taxon>
        <taxon>Metazoa</taxon>
        <taxon>Ecdysozoa</taxon>
        <taxon>Nematoda</taxon>
        <taxon>Chromadorea</taxon>
        <taxon>Rhabditida</taxon>
        <taxon>Spirurina</taxon>
        <taxon>Ascaridomorpha</taxon>
        <taxon>Ascaridoidea</taxon>
        <taxon>Anisakidae</taxon>
        <taxon>Anisakis</taxon>
        <taxon>Anisakis simplex complex</taxon>
    </lineage>
</organism>
<proteinExistence type="predicted"/>
<dbReference type="SUPFAM" id="SSF50729">
    <property type="entry name" value="PH domain-like"/>
    <property type="match status" value="1"/>
</dbReference>
<evidence type="ECO:0000313" key="2">
    <source>
        <dbReference type="WBParaSite" id="ASIM_0000848201-mRNA-1"/>
    </source>
</evidence>
<dbReference type="InterPro" id="IPR001849">
    <property type="entry name" value="PH_domain"/>
</dbReference>
<reference evidence="2" key="1">
    <citation type="submission" date="2017-02" db="UniProtKB">
        <authorList>
            <consortium name="WormBaseParasite"/>
        </authorList>
    </citation>
    <scope>IDENTIFICATION</scope>
</reference>